<comment type="caution">
    <text evidence="7">The sequence shown here is derived from an EMBL/GenBank/DDBJ whole genome shotgun (WGS) entry which is preliminary data.</text>
</comment>
<feature type="transmembrane region" description="Helical" evidence="5">
    <location>
        <begin position="12"/>
        <end position="31"/>
    </location>
</feature>
<protein>
    <submittedName>
        <fullName evidence="7">MauE/DoxX family redox-associated membrane protein</fullName>
    </submittedName>
</protein>
<name>A0ABW9J8F2_9SPHI</name>
<gene>
    <name evidence="7" type="ORF">E6A44_014360</name>
</gene>
<proteinExistence type="predicted"/>
<evidence type="ECO:0000256" key="1">
    <source>
        <dbReference type="ARBA" id="ARBA00004141"/>
    </source>
</evidence>
<keyword evidence="8" id="KW-1185">Reference proteome</keyword>
<evidence type="ECO:0000313" key="7">
    <source>
        <dbReference type="EMBL" id="MFN0256769.1"/>
    </source>
</evidence>
<feature type="transmembrane region" description="Helical" evidence="5">
    <location>
        <begin position="123"/>
        <end position="143"/>
    </location>
</feature>
<evidence type="ECO:0000256" key="3">
    <source>
        <dbReference type="ARBA" id="ARBA00022989"/>
    </source>
</evidence>
<organism evidence="7 8">
    <name type="scientific">Pedobacter ureilyticus</name>
    <dbReference type="NCBI Taxonomy" id="1393051"/>
    <lineage>
        <taxon>Bacteria</taxon>
        <taxon>Pseudomonadati</taxon>
        <taxon>Bacteroidota</taxon>
        <taxon>Sphingobacteriia</taxon>
        <taxon>Sphingobacteriales</taxon>
        <taxon>Sphingobacteriaceae</taxon>
        <taxon>Pedobacter</taxon>
    </lineage>
</organism>
<feature type="domain" description="Methylamine utilisation protein MauE" evidence="6">
    <location>
        <begin position="12"/>
        <end position="138"/>
    </location>
</feature>
<dbReference type="Proteomes" id="UP001517247">
    <property type="component" value="Unassembled WGS sequence"/>
</dbReference>
<dbReference type="InterPro" id="IPR009908">
    <property type="entry name" value="Methylamine_util_MauE"/>
</dbReference>
<feature type="transmembrane region" description="Helical" evidence="5">
    <location>
        <begin position="51"/>
        <end position="73"/>
    </location>
</feature>
<reference evidence="7 8" key="1">
    <citation type="submission" date="2024-12" db="EMBL/GenBank/DDBJ databases">
        <authorList>
            <person name="Hu S."/>
        </authorList>
    </citation>
    <scope>NUCLEOTIDE SEQUENCE [LARGE SCALE GENOMIC DNA]</scope>
    <source>
        <strain evidence="7 8">THG-T11</strain>
    </source>
</reference>
<evidence type="ECO:0000256" key="5">
    <source>
        <dbReference type="SAM" id="Phobius"/>
    </source>
</evidence>
<evidence type="ECO:0000259" key="6">
    <source>
        <dbReference type="Pfam" id="PF07291"/>
    </source>
</evidence>
<dbReference type="Pfam" id="PF07291">
    <property type="entry name" value="MauE"/>
    <property type="match status" value="1"/>
</dbReference>
<comment type="subcellular location">
    <subcellularLocation>
        <location evidence="1">Membrane</location>
        <topology evidence="1">Multi-pass membrane protein</topology>
    </subcellularLocation>
</comment>
<dbReference type="RefSeq" id="WP_211659881.1">
    <property type="nucleotide sequence ID" value="NZ_SSHJ02000007.1"/>
</dbReference>
<evidence type="ECO:0000256" key="4">
    <source>
        <dbReference type="ARBA" id="ARBA00023136"/>
    </source>
</evidence>
<keyword evidence="2 5" id="KW-0812">Transmembrane</keyword>
<sequence>MNHLKDNYRNKAIVVNTICTLYFLLFLYAAASKLISYDKSELQLAKSPITTDYASTLVWLVPTTEIIIAILLIPSKTRTLALYVALAMMSMFSAYIYAILNYSSSIPCSCGGVLENLGWDEHLLFNIFFMILAVLAILLTTDIHENKILPDHKQEPIPV</sequence>
<evidence type="ECO:0000256" key="2">
    <source>
        <dbReference type="ARBA" id="ARBA00022692"/>
    </source>
</evidence>
<evidence type="ECO:0000313" key="8">
    <source>
        <dbReference type="Proteomes" id="UP001517247"/>
    </source>
</evidence>
<feature type="transmembrane region" description="Helical" evidence="5">
    <location>
        <begin position="80"/>
        <end position="103"/>
    </location>
</feature>
<keyword evidence="3 5" id="KW-1133">Transmembrane helix</keyword>
<keyword evidence="4 5" id="KW-0472">Membrane</keyword>
<dbReference type="EMBL" id="SSHJ02000007">
    <property type="protein sequence ID" value="MFN0256769.1"/>
    <property type="molecule type" value="Genomic_DNA"/>
</dbReference>
<accession>A0ABW9J8F2</accession>